<dbReference type="OrthoDB" id="9808779at2"/>
<comment type="caution">
    <text evidence="1">The sequence shown here is derived from an EMBL/GenBank/DDBJ whole genome shotgun (WGS) entry which is preliminary data.</text>
</comment>
<dbReference type="CDD" id="cd09022">
    <property type="entry name" value="Aldose_epim_Ec_YihR"/>
    <property type="match status" value="1"/>
</dbReference>
<dbReference type="AlphaFoldDB" id="A0A317Q540"/>
<dbReference type="Pfam" id="PF01263">
    <property type="entry name" value="Aldose_epim"/>
    <property type="match status" value="1"/>
</dbReference>
<dbReference type="InterPro" id="IPR008183">
    <property type="entry name" value="Aldose_1/G6P_1-epimerase"/>
</dbReference>
<dbReference type="GO" id="GO:0033499">
    <property type="term" value="P:galactose catabolic process via UDP-galactose, Leloir pathway"/>
    <property type="evidence" value="ECO:0007669"/>
    <property type="project" value="TreeGrafter"/>
</dbReference>
<dbReference type="Gene3D" id="2.70.98.10">
    <property type="match status" value="1"/>
</dbReference>
<dbReference type="PANTHER" id="PTHR10091">
    <property type="entry name" value="ALDOSE-1-EPIMERASE"/>
    <property type="match status" value="1"/>
</dbReference>
<dbReference type="PANTHER" id="PTHR10091:SF0">
    <property type="entry name" value="GALACTOSE MUTAROTASE"/>
    <property type="match status" value="1"/>
</dbReference>
<protein>
    <submittedName>
        <fullName evidence="1">Aldose 1-epimerase</fullName>
    </submittedName>
</protein>
<accession>A0A317Q540</accession>
<dbReference type="GO" id="GO:0030246">
    <property type="term" value="F:carbohydrate binding"/>
    <property type="evidence" value="ECO:0007669"/>
    <property type="project" value="InterPro"/>
</dbReference>
<dbReference type="FunFam" id="2.70.98.10:FF:000009">
    <property type="entry name" value="Putative aldose-1-epimerase"/>
    <property type="match status" value="1"/>
</dbReference>
<name>A0A317Q540_9ENTR</name>
<gene>
    <name evidence="1" type="ORF">DES37_102314</name>
</gene>
<organism evidence="1 2">
    <name type="scientific">Mangrovibacter plantisponsor</name>
    <dbReference type="NCBI Taxonomy" id="451513"/>
    <lineage>
        <taxon>Bacteria</taxon>
        <taxon>Pseudomonadati</taxon>
        <taxon>Pseudomonadota</taxon>
        <taxon>Gammaproteobacteria</taxon>
        <taxon>Enterobacterales</taxon>
        <taxon>Enterobacteriaceae</taxon>
        <taxon>Mangrovibacter</taxon>
    </lineage>
</organism>
<evidence type="ECO:0000313" key="2">
    <source>
        <dbReference type="Proteomes" id="UP000246744"/>
    </source>
</evidence>
<dbReference type="InterPro" id="IPR014718">
    <property type="entry name" value="GH-type_carb-bd"/>
</dbReference>
<dbReference type="GO" id="GO:0006006">
    <property type="term" value="P:glucose metabolic process"/>
    <property type="evidence" value="ECO:0007669"/>
    <property type="project" value="TreeGrafter"/>
</dbReference>
<dbReference type="InterPro" id="IPR037480">
    <property type="entry name" value="YihR-like"/>
</dbReference>
<dbReference type="Proteomes" id="UP000246744">
    <property type="component" value="Unassembled WGS sequence"/>
</dbReference>
<sequence>MQKISRHSGGETITLVAGDYRAQIVSVGAGLAQFTCKGRHLVIPHDPCVMPLAHLGKVLLPWPNRLAGGRYQYAGQAYQLPVNEPASGAAIHGLVAWRDWQVSELSATKVVLALFLPPSYGYPFSLMVQAIYSLNEHSGLSVRIISENCGDQKAPYGAGVHPYLTCNLTPVDKCLLQLPARQVIATQGGDICDAAALHMDYSQARQIGEQQIDHTFRASGEQWEMKLIDAQLGRSVNMRSDQPWIQVYSGEKLNRQGLAVEPMSCPPDAFNSKINLIELSPGQQYCLFFNIFEEQLY</sequence>
<dbReference type="InterPro" id="IPR011013">
    <property type="entry name" value="Gal_mutarotase_sf_dom"/>
</dbReference>
<dbReference type="GO" id="GO:0004034">
    <property type="term" value="F:aldose 1-epimerase activity"/>
    <property type="evidence" value="ECO:0007669"/>
    <property type="project" value="TreeGrafter"/>
</dbReference>
<dbReference type="NCBIfam" id="NF011719">
    <property type="entry name" value="PRK15172.1"/>
    <property type="match status" value="1"/>
</dbReference>
<keyword evidence="2" id="KW-1185">Reference proteome</keyword>
<dbReference type="SUPFAM" id="SSF74650">
    <property type="entry name" value="Galactose mutarotase-like"/>
    <property type="match status" value="1"/>
</dbReference>
<proteinExistence type="predicted"/>
<dbReference type="EMBL" id="QGTS01000002">
    <property type="protein sequence ID" value="PWW11704.1"/>
    <property type="molecule type" value="Genomic_DNA"/>
</dbReference>
<reference evidence="1 2" key="1">
    <citation type="submission" date="2018-05" db="EMBL/GenBank/DDBJ databases">
        <title>Genomic Encyclopedia of Type Strains, Phase IV (KMG-IV): sequencing the most valuable type-strain genomes for metagenomic binning, comparative biology and taxonomic classification.</title>
        <authorList>
            <person name="Goeker M."/>
        </authorList>
    </citation>
    <scope>NUCLEOTIDE SEQUENCE [LARGE SCALE GENOMIC DNA]</scope>
    <source>
        <strain evidence="1 2">DSM 19579</strain>
    </source>
</reference>
<evidence type="ECO:0000313" key="1">
    <source>
        <dbReference type="EMBL" id="PWW11704.1"/>
    </source>
</evidence>
<dbReference type="RefSeq" id="WP_110024969.1">
    <property type="nucleotide sequence ID" value="NZ_QGTS01000002.1"/>
</dbReference>